<evidence type="ECO:0000313" key="4">
    <source>
        <dbReference type="EMBL" id="CAH1796580.1"/>
    </source>
</evidence>
<evidence type="ECO:0000256" key="3">
    <source>
        <dbReference type="SAM" id="SignalP"/>
    </source>
</evidence>
<dbReference type="InterPro" id="IPR005455">
    <property type="entry name" value="PFN_euk"/>
</dbReference>
<accession>A0A8S4PSZ8</accession>
<comment type="similarity">
    <text evidence="1 2">Belongs to the profilin family.</text>
</comment>
<feature type="signal peptide" evidence="3">
    <location>
        <begin position="1"/>
        <end position="17"/>
    </location>
</feature>
<dbReference type="AlphaFoldDB" id="A0A8S4PSZ8"/>
<proteinExistence type="inferred from homology"/>
<name>A0A8S4PSZ8_OWEFU</name>
<dbReference type="OrthoDB" id="421374at2759"/>
<dbReference type="PANTHER" id="PTHR11604:SF10">
    <property type="entry name" value="PROFILIN"/>
    <property type="match status" value="1"/>
</dbReference>
<dbReference type="InterPro" id="IPR036140">
    <property type="entry name" value="PFN_sf"/>
</dbReference>
<dbReference type="InterPro" id="IPR048278">
    <property type="entry name" value="PFN"/>
</dbReference>
<dbReference type="GO" id="GO:0005938">
    <property type="term" value="C:cell cortex"/>
    <property type="evidence" value="ECO:0007669"/>
    <property type="project" value="TreeGrafter"/>
</dbReference>
<feature type="chain" id="PRO_5035740888" description="Profilin" evidence="3">
    <location>
        <begin position="18"/>
        <end position="157"/>
    </location>
</feature>
<organism evidence="4 5">
    <name type="scientific">Owenia fusiformis</name>
    <name type="common">Polychaete worm</name>
    <dbReference type="NCBI Taxonomy" id="6347"/>
    <lineage>
        <taxon>Eukaryota</taxon>
        <taxon>Metazoa</taxon>
        <taxon>Spiralia</taxon>
        <taxon>Lophotrochozoa</taxon>
        <taxon>Annelida</taxon>
        <taxon>Polychaeta</taxon>
        <taxon>Sedentaria</taxon>
        <taxon>Canalipalpata</taxon>
        <taxon>Sabellida</taxon>
        <taxon>Oweniida</taxon>
        <taxon>Oweniidae</taxon>
        <taxon>Owenia</taxon>
    </lineage>
</organism>
<dbReference type="SMART" id="SM00392">
    <property type="entry name" value="PROF"/>
    <property type="match status" value="1"/>
</dbReference>
<dbReference type="PRINTS" id="PR00392">
    <property type="entry name" value="PROFILIN"/>
</dbReference>
<dbReference type="CDD" id="cd00148">
    <property type="entry name" value="PROF"/>
    <property type="match status" value="1"/>
</dbReference>
<keyword evidence="5" id="KW-1185">Reference proteome</keyword>
<keyword evidence="3" id="KW-0732">Signal</keyword>
<gene>
    <name evidence="4" type="ORF">OFUS_LOCUS20972</name>
</gene>
<dbReference type="Proteomes" id="UP000749559">
    <property type="component" value="Unassembled WGS sequence"/>
</dbReference>
<dbReference type="Pfam" id="PF00235">
    <property type="entry name" value="Profilin"/>
    <property type="match status" value="1"/>
</dbReference>
<evidence type="ECO:0000256" key="2">
    <source>
        <dbReference type="RuleBase" id="RU003909"/>
    </source>
</evidence>
<dbReference type="Gene3D" id="3.30.450.30">
    <property type="entry name" value="Dynein light chain 2a, cytoplasmic"/>
    <property type="match status" value="1"/>
</dbReference>
<reference evidence="4" key="1">
    <citation type="submission" date="2022-03" db="EMBL/GenBank/DDBJ databases">
        <authorList>
            <person name="Martin C."/>
        </authorList>
    </citation>
    <scope>NUCLEOTIDE SEQUENCE</scope>
</reference>
<protein>
    <recommendedName>
        <fullName evidence="2">Profilin</fullName>
    </recommendedName>
</protein>
<evidence type="ECO:0000256" key="1">
    <source>
        <dbReference type="ARBA" id="ARBA00010058"/>
    </source>
</evidence>
<dbReference type="SUPFAM" id="SSF55770">
    <property type="entry name" value="Profilin (actin-binding protein)"/>
    <property type="match status" value="1"/>
</dbReference>
<sequence length="157" mass="16663">MQHAILILAFLAIGSTASSWDIYIENIIAQSKDASGTTHADKACIIGLDGGAIWTTAGHPNALKLQGQEGVNISNPFISKDFTSFMAGGIFAEGIKYQFLRVEDDKIVLAKKKDSGALTMQATKTAIVIAHTKEGSQQGNTNKGVAVVAYYLESLGM</sequence>
<comment type="caution">
    <text evidence="4">The sequence shown here is derived from an EMBL/GenBank/DDBJ whole genome shotgun (WGS) entry which is preliminary data.</text>
</comment>
<keyword evidence="2" id="KW-0009">Actin-binding</keyword>
<dbReference type="GO" id="GO:0003785">
    <property type="term" value="F:actin monomer binding"/>
    <property type="evidence" value="ECO:0007669"/>
    <property type="project" value="TreeGrafter"/>
</dbReference>
<evidence type="ECO:0000313" key="5">
    <source>
        <dbReference type="Proteomes" id="UP000749559"/>
    </source>
</evidence>
<dbReference type="PANTHER" id="PTHR11604">
    <property type="entry name" value="PROFILIN"/>
    <property type="match status" value="1"/>
</dbReference>
<dbReference type="EMBL" id="CAIIXF020000010">
    <property type="protein sequence ID" value="CAH1796580.1"/>
    <property type="molecule type" value="Genomic_DNA"/>
</dbReference>